<evidence type="ECO:0000313" key="15">
    <source>
        <dbReference type="EMBL" id="SDK68927.1"/>
    </source>
</evidence>
<reference evidence="16" key="1">
    <citation type="submission" date="2016-10" db="EMBL/GenBank/DDBJ databases">
        <authorList>
            <person name="Varghese N."/>
            <person name="Submissions S."/>
        </authorList>
    </citation>
    <scope>NUCLEOTIDE SEQUENCE [LARGE SCALE GENOMIC DNA]</scope>
    <source>
        <strain evidence="16">CBMB127</strain>
    </source>
</reference>
<dbReference type="GO" id="GO:0005886">
    <property type="term" value="C:plasma membrane"/>
    <property type="evidence" value="ECO:0007669"/>
    <property type="project" value="UniProtKB-SubCell"/>
</dbReference>
<feature type="transmembrane region" description="Helical" evidence="13">
    <location>
        <begin position="145"/>
        <end position="166"/>
    </location>
</feature>
<accession>A0A1G9DYG1</accession>
<keyword evidence="11 13" id="KW-0472">Membrane</keyword>
<proteinExistence type="inferred from homology"/>
<evidence type="ECO:0000256" key="7">
    <source>
        <dbReference type="ARBA" id="ARBA00022723"/>
    </source>
</evidence>
<keyword evidence="8" id="KW-0249">Electron transport</keyword>
<gene>
    <name evidence="15" type="ORF">SAMN05192566_2062</name>
</gene>
<dbReference type="OrthoDB" id="8536275at2"/>
<keyword evidence="3" id="KW-0813">Transport</keyword>
<evidence type="ECO:0000256" key="11">
    <source>
        <dbReference type="ARBA" id="ARBA00023136"/>
    </source>
</evidence>
<dbReference type="PANTHER" id="PTHR30529:SF6">
    <property type="entry name" value="BLL0291 PROTEIN"/>
    <property type="match status" value="1"/>
</dbReference>
<keyword evidence="10" id="KW-0408">Iron</keyword>
<evidence type="ECO:0000256" key="12">
    <source>
        <dbReference type="ARBA" id="ARBA00037975"/>
    </source>
</evidence>
<keyword evidence="4" id="KW-1003">Cell membrane</keyword>
<dbReference type="InterPro" id="IPR011577">
    <property type="entry name" value="Cyt_b561_bac/Ni-Hgenase"/>
</dbReference>
<evidence type="ECO:0000256" key="2">
    <source>
        <dbReference type="ARBA" id="ARBA00004651"/>
    </source>
</evidence>
<keyword evidence="6 13" id="KW-0812">Transmembrane</keyword>
<comment type="subcellular location">
    <subcellularLocation>
        <location evidence="2">Cell membrane</location>
        <topology evidence="2">Multi-pass membrane protein</topology>
    </subcellularLocation>
</comment>
<dbReference type="Pfam" id="PF01292">
    <property type="entry name" value="Ni_hydr_CYTB"/>
    <property type="match status" value="1"/>
</dbReference>
<evidence type="ECO:0000256" key="4">
    <source>
        <dbReference type="ARBA" id="ARBA00022475"/>
    </source>
</evidence>
<evidence type="ECO:0000256" key="1">
    <source>
        <dbReference type="ARBA" id="ARBA00001970"/>
    </source>
</evidence>
<evidence type="ECO:0000256" key="3">
    <source>
        <dbReference type="ARBA" id="ARBA00022448"/>
    </source>
</evidence>
<dbReference type="Proteomes" id="UP000198629">
    <property type="component" value="Unassembled WGS sequence"/>
</dbReference>
<evidence type="ECO:0000259" key="14">
    <source>
        <dbReference type="Pfam" id="PF01292"/>
    </source>
</evidence>
<evidence type="ECO:0000256" key="10">
    <source>
        <dbReference type="ARBA" id="ARBA00023004"/>
    </source>
</evidence>
<keyword evidence="5" id="KW-0349">Heme</keyword>
<feature type="domain" description="Cytochrome b561 bacterial/Ni-hydrogenase" evidence="14">
    <location>
        <begin position="12"/>
        <end position="170"/>
    </location>
</feature>
<evidence type="ECO:0000256" key="9">
    <source>
        <dbReference type="ARBA" id="ARBA00022989"/>
    </source>
</evidence>
<evidence type="ECO:0000313" key="16">
    <source>
        <dbReference type="Proteomes" id="UP000198629"/>
    </source>
</evidence>
<feature type="transmembrane region" description="Helical" evidence="13">
    <location>
        <begin position="12"/>
        <end position="37"/>
    </location>
</feature>
<feature type="transmembrane region" description="Helical" evidence="13">
    <location>
        <begin position="98"/>
        <end position="117"/>
    </location>
</feature>
<dbReference type="SUPFAM" id="SSF81342">
    <property type="entry name" value="Transmembrane di-heme cytochromes"/>
    <property type="match status" value="1"/>
</dbReference>
<dbReference type="GO" id="GO:0022904">
    <property type="term" value="P:respiratory electron transport chain"/>
    <property type="evidence" value="ECO:0007669"/>
    <property type="project" value="InterPro"/>
</dbReference>
<keyword evidence="9 13" id="KW-1133">Transmembrane helix</keyword>
<evidence type="ECO:0000256" key="8">
    <source>
        <dbReference type="ARBA" id="ARBA00022982"/>
    </source>
</evidence>
<organism evidence="15 16">
    <name type="scientific">Methylophilus rhizosphaerae</name>
    <dbReference type="NCBI Taxonomy" id="492660"/>
    <lineage>
        <taxon>Bacteria</taxon>
        <taxon>Pseudomonadati</taxon>
        <taxon>Pseudomonadota</taxon>
        <taxon>Betaproteobacteria</taxon>
        <taxon>Nitrosomonadales</taxon>
        <taxon>Methylophilaceae</taxon>
        <taxon>Methylophilus</taxon>
    </lineage>
</organism>
<feature type="transmembrane region" description="Helical" evidence="13">
    <location>
        <begin position="49"/>
        <end position="70"/>
    </location>
</feature>
<dbReference type="AlphaFoldDB" id="A0A1G9DYG1"/>
<dbReference type="GO" id="GO:0046872">
    <property type="term" value="F:metal ion binding"/>
    <property type="evidence" value="ECO:0007669"/>
    <property type="project" value="UniProtKB-KW"/>
</dbReference>
<keyword evidence="7" id="KW-0479">Metal-binding</keyword>
<dbReference type="Gene3D" id="1.20.950.20">
    <property type="entry name" value="Transmembrane di-heme cytochromes, Chain C"/>
    <property type="match status" value="1"/>
</dbReference>
<dbReference type="GO" id="GO:0009055">
    <property type="term" value="F:electron transfer activity"/>
    <property type="evidence" value="ECO:0007669"/>
    <property type="project" value="InterPro"/>
</dbReference>
<evidence type="ECO:0000256" key="13">
    <source>
        <dbReference type="SAM" id="Phobius"/>
    </source>
</evidence>
<keyword evidence="16" id="KW-1185">Reference proteome</keyword>
<dbReference type="InterPro" id="IPR052168">
    <property type="entry name" value="Cytochrome_b561_oxidase"/>
</dbReference>
<name>A0A1G9DYG1_9PROT</name>
<dbReference type="GO" id="GO:0020037">
    <property type="term" value="F:heme binding"/>
    <property type="evidence" value="ECO:0007669"/>
    <property type="project" value="TreeGrafter"/>
</dbReference>
<comment type="cofactor">
    <cofactor evidence="1">
        <name>heme b</name>
        <dbReference type="ChEBI" id="CHEBI:60344"/>
    </cofactor>
</comment>
<dbReference type="InterPro" id="IPR016174">
    <property type="entry name" value="Di-haem_cyt_TM"/>
</dbReference>
<dbReference type="EMBL" id="FNFX01000004">
    <property type="protein sequence ID" value="SDK68927.1"/>
    <property type="molecule type" value="Genomic_DNA"/>
</dbReference>
<evidence type="ECO:0000256" key="6">
    <source>
        <dbReference type="ARBA" id="ARBA00022692"/>
    </source>
</evidence>
<dbReference type="RefSeq" id="WP_091472069.1">
    <property type="nucleotide sequence ID" value="NZ_FNFX01000004.1"/>
</dbReference>
<sequence length="176" mass="19990">MSIDLKNSNTQYGLIARILHWTSVAMLLTLIVIASQFSDKDPGPDKLALVIRHSSMGMIFLILMLARLTWRNLNPNPVRSYSIKTWQKLMAISLHRSIYVILITQCILGVLILLSSGEPLHFFDLLEFPPLFEKAGSFHKAVEGFHYLISVMIYPLFAVHITAAIYHQIFGLVDDH</sequence>
<comment type="similarity">
    <text evidence="12">Belongs to the cytochrome b561 family.</text>
</comment>
<dbReference type="PANTHER" id="PTHR30529">
    <property type="entry name" value="CYTOCHROME B561"/>
    <property type="match status" value="1"/>
</dbReference>
<protein>
    <submittedName>
        <fullName evidence="15">Cytochrome b561</fullName>
    </submittedName>
</protein>
<evidence type="ECO:0000256" key="5">
    <source>
        <dbReference type="ARBA" id="ARBA00022617"/>
    </source>
</evidence>
<dbReference type="STRING" id="492660.SAMN05192566_2062"/>